<accession>A0A835EK64</accession>
<dbReference type="InterPro" id="IPR029058">
    <property type="entry name" value="AB_hydrolase_fold"/>
</dbReference>
<comment type="caution">
    <text evidence="2">The sequence shown here is derived from an EMBL/GenBank/DDBJ whole genome shotgun (WGS) entry which is preliminary data.</text>
</comment>
<dbReference type="Gene3D" id="3.40.50.1820">
    <property type="entry name" value="alpha/beta hydrolase"/>
    <property type="match status" value="1"/>
</dbReference>
<dbReference type="EMBL" id="JACEFO010001965">
    <property type="protein sequence ID" value="KAF8691493.1"/>
    <property type="molecule type" value="Genomic_DNA"/>
</dbReference>
<evidence type="ECO:0000313" key="3">
    <source>
        <dbReference type="Proteomes" id="UP000636709"/>
    </source>
</evidence>
<reference evidence="2" key="1">
    <citation type="submission" date="2020-07" db="EMBL/GenBank/DDBJ databases">
        <title>Genome sequence and genetic diversity analysis of an under-domesticated orphan crop, white fonio (Digitaria exilis).</title>
        <authorList>
            <person name="Bennetzen J.L."/>
            <person name="Chen S."/>
            <person name="Ma X."/>
            <person name="Wang X."/>
            <person name="Yssel A.E.J."/>
            <person name="Chaluvadi S.R."/>
            <person name="Johnson M."/>
            <person name="Gangashetty P."/>
            <person name="Hamidou F."/>
            <person name="Sanogo M.D."/>
            <person name="Zwaenepoel A."/>
            <person name="Wallace J."/>
            <person name="Van De Peer Y."/>
            <person name="Van Deynze A."/>
        </authorList>
    </citation>
    <scope>NUCLEOTIDE SEQUENCE</scope>
    <source>
        <tissue evidence="2">Leaves</tissue>
    </source>
</reference>
<protein>
    <recommendedName>
        <fullName evidence="1">Serine aminopeptidase S33 domain-containing protein</fullName>
    </recommendedName>
</protein>
<dbReference type="Pfam" id="PF12146">
    <property type="entry name" value="Hydrolase_4"/>
    <property type="match status" value="1"/>
</dbReference>
<dbReference type="InterPro" id="IPR000073">
    <property type="entry name" value="AB_hydrolase_1"/>
</dbReference>
<dbReference type="PRINTS" id="PR00111">
    <property type="entry name" value="ABHYDROLASE"/>
</dbReference>
<dbReference type="Proteomes" id="UP000636709">
    <property type="component" value="Unassembled WGS sequence"/>
</dbReference>
<gene>
    <name evidence="2" type="ORF">HU200_040639</name>
</gene>
<feature type="domain" description="Serine aminopeptidase S33" evidence="1">
    <location>
        <begin position="61"/>
        <end position="310"/>
    </location>
</feature>
<dbReference type="AlphaFoldDB" id="A0A835EK64"/>
<sequence length="349" mass="38160">MAPPPKGPPPPATKYFWGDTPEPDEYYATHGLRHTDSYFQSPHGRIFTHAFHPSTSAHDGDVKGVVFMTHGYSSDTSWVFQAISISYARWGYAVFAADLLGHGRSDGIPGYLGDMEAVAAASLSFFLSVRGSEPYSSLPAFLFGESMGGAATLLMYLRSPPEANWTGLIFSAPLFLIPDGMRQSRVRMFLYGLLFGLADTWAVLPDKRRAPAPGAGGAIRDPEKMRLIVSNPRGYRGAARVGTMRELARVTDLLRATFGKVTAPFLVVHGTHDAVTSPEGSRMLYEQAPSEDKELILYEGMYHSLISGEPDESRDRVLADMRRWIDERVRRYGPAAAANGDGGKEAPAP</sequence>
<dbReference type="PANTHER" id="PTHR11614">
    <property type="entry name" value="PHOSPHOLIPASE-RELATED"/>
    <property type="match status" value="1"/>
</dbReference>
<dbReference type="FunFam" id="3.40.50.1820:FF:000192">
    <property type="entry name" value="Caffeoylshikimate esterase"/>
    <property type="match status" value="1"/>
</dbReference>
<organism evidence="2 3">
    <name type="scientific">Digitaria exilis</name>
    <dbReference type="NCBI Taxonomy" id="1010633"/>
    <lineage>
        <taxon>Eukaryota</taxon>
        <taxon>Viridiplantae</taxon>
        <taxon>Streptophyta</taxon>
        <taxon>Embryophyta</taxon>
        <taxon>Tracheophyta</taxon>
        <taxon>Spermatophyta</taxon>
        <taxon>Magnoliopsida</taxon>
        <taxon>Liliopsida</taxon>
        <taxon>Poales</taxon>
        <taxon>Poaceae</taxon>
        <taxon>PACMAD clade</taxon>
        <taxon>Panicoideae</taxon>
        <taxon>Panicodae</taxon>
        <taxon>Paniceae</taxon>
        <taxon>Anthephorinae</taxon>
        <taxon>Digitaria</taxon>
    </lineage>
</organism>
<evidence type="ECO:0000259" key="1">
    <source>
        <dbReference type="Pfam" id="PF12146"/>
    </source>
</evidence>
<dbReference type="InterPro" id="IPR022742">
    <property type="entry name" value="Hydrolase_4"/>
</dbReference>
<dbReference type="InterPro" id="IPR051044">
    <property type="entry name" value="MAG_DAG_Lipase"/>
</dbReference>
<keyword evidence="3" id="KW-1185">Reference proteome</keyword>
<name>A0A835EK64_9POAL</name>
<dbReference type="SUPFAM" id="SSF53474">
    <property type="entry name" value="alpha/beta-Hydrolases"/>
    <property type="match status" value="1"/>
</dbReference>
<evidence type="ECO:0000313" key="2">
    <source>
        <dbReference type="EMBL" id="KAF8691493.1"/>
    </source>
</evidence>
<dbReference type="Gramene" id="Dexi1B01G0008560.1">
    <property type="protein sequence ID" value="Dexi1B01G0008560.1:cds"/>
    <property type="gene ID" value="Dexi1B01G0008560"/>
</dbReference>
<dbReference type="OrthoDB" id="2498029at2759"/>
<proteinExistence type="predicted"/>